<dbReference type="Pfam" id="PF08808">
    <property type="entry name" value="RES"/>
    <property type="match status" value="1"/>
</dbReference>
<keyword evidence="4" id="KW-1185">Reference proteome</keyword>
<dbReference type="RefSeq" id="WP_137028840.1">
    <property type="nucleotide sequence ID" value="NZ_SZNK01000001.1"/>
</dbReference>
<reference evidence="3 4" key="1">
    <citation type="submission" date="2019-04" db="EMBL/GenBank/DDBJ databases">
        <title>Whole genome sequencing of Brevibacillus sp. TGS2-1.</title>
        <authorList>
            <person name="Choi A."/>
        </authorList>
    </citation>
    <scope>NUCLEOTIDE SEQUENCE [LARGE SCALE GENOMIC DNA]</scope>
    <source>
        <strain evidence="3 4">TGS2-1</strain>
    </source>
</reference>
<feature type="domain" description="RES" evidence="2">
    <location>
        <begin position="384"/>
        <end position="523"/>
    </location>
</feature>
<organism evidence="3 4">
    <name type="scientific">Brevibacillus antibioticus</name>
    <dbReference type="NCBI Taxonomy" id="2570228"/>
    <lineage>
        <taxon>Bacteria</taxon>
        <taxon>Bacillati</taxon>
        <taxon>Bacillota</taxon>
        <taxon>Bacilli</taxon>
        <taxon>Bacillales</taxon>
        <taxon>Paenibacillaceae</taxon>
        <taxon>Brevibacillus</taxon>
    </lineage>
</organism>
<evidence type="ECO:0000313" key="4">
    <source>
        <dbReference type="Proteomes" id="UP000307841"/>
    </source>
</evidence>
<dbReference type="Proteomes" id="UP000307841">
    <property type="component" value="Unassembled WGS sequence"/>
</dbReference>
<gene>
    <name evidence="3" type="ORF">E8L90_08210</name>
</gene>
<dbReference type="EMBL" id="SZNK01000001">
    <property type="protein sequence ID" value="TKI55430.1"/>
    <property type="molecule type" value="Genomic_DNA"/>
</dbReference>
<sequence>MKRKDITTSHINLEHTAQGDEENDNGETTKQESDENFQSKASVVQKQPNRSKVKKKVGVSALVQQQENMQKLIDLGLRGVAQQQSMARFIQNTPVSAISQWQLDTERLLGATGYIRHIQNSPLNAIAQQQLDTERLLGATGYTRHIQNSPLNAIAQQQLDTERLLGATGYTRHIQNSPLNAIAQQQLDMERLLGATGYTRHIQNSPLNAIAQQQLDMERLLGATGYTRHIQNSPLNAIAQQQQRMDKLLSLSGNGLSEIVNNIERWKSLRDNWAFNLTDEEEDKVRDALATLPEPYKLKIDENDEYEKSCHIESTESKVSIPLGDVPSTLGVIDVVSNITSDEIFSFYDHLVKYPMLGLEHEVGKRILEQIEHSKRFTATDLTIYRARERKRELPFSDIEMFEAPFGLAGHGRFNVWGQGELYTCDSKETAIEELKVSSTSCVDVVTWRLQTPLDVLDLVEVDSPLVRFCSYTKQTATNLEYLVPNFLSQCAKFVGIHGIRFRSSMNNQVINYVFFDFEHSYFKTVNLERNYITLN</sequence>
<dbReference type="AlphaFoldDB" id="A0A4U2Y4J1"/>
<protein>
    <submittedName>
        <fullName evidence="3">RES domain-containing protein</fullName>
    </submittedName>
</protein>
<evidence type="ECO:0000313" key="3">
    <source>
        <dbReference type="EMBL" id="TKI55430.1"/>
    </source>
</evidence>
<feature type="compositionally biased region" description="Polar residues" evidence="1">
    <location>
        <begin position="36"/>
        <end position="48"/>
    </location>
</feature>
<accession>A0A4U2Y4J1</accession>
<evidence type="ECO:0000259" key="2">
    <source>
        <dbReference type="Pfam" id="PF08808"/>
    </source>
</evidence>
<name>A0A4U2Y4J1_9BACL</name>
<dbReference type="OrthoDB" id="2794062at2"/>
<proteinExistence type="predicted"/>
<evidence type="ECO:0000256" key="1">
    <source>
        <dbReference type="SAM" id="MobiDB-lite"/>
    </source>
</evidence>
<feature type="region of interest" description="Disordered" evidence="1">
    <location>
        <begin position="1"/>
        <end position="52"/>
    </location>
</feature>
<dbReference type="InterPro" id="IPR014914">
    <property type="entry name" value="RES_dom"/>
</dbReference>
<comment type="caution">
    <text evidence="3">The sequence shown here is derived from an EMBL/GenBank/DDBJ whole genome shotgun (WGS) entry which is preliminary data.</text>
</comment>